<protein>
    <submittedName>
        <fullName evidence="2">Uncharacterized protein</fullName>
    </submittedName>
</protein>
<accession>A0A1R4JYP9</accession>
<feature type="region of interest" description="Disordered" evidence="1">
    <location>
        <begin position="15"/>
        <end position="45"/>
    </location>
</feature>
<reference evidence="3" key="1">
    <citation type="submission" date="2017-02" db="EMBL/GenBank/DDBJ databases">
        <authorList>
            <person name="Dridi B."/>
        </authorList>
    </citation>
    <scope>NUCLEOTIDE SEQUENCE [LARGE SCALE GENOMIC DNA]</scope>
    <source>
        <strain evidence="3">EB411</strain>
    </source>
</reference>
<dbReference type="RefSeq" id="WP_087137806.1">
    <property type="nucleotide sequence ID" value="NZ_FUKR01000057.1"/>
</dbReference>
<feature type="compositionally biased region" description="Low complexity" evidence="1">
    <location>
        <begin position="15"/>
        <end position="24"/>
    </location>
</feature>
<feature type="compositionally biased region" description="Basic and acidic residues" evidence="1">
    <location>
        <begin position="27"/>
        <end position="37"/>
    </location>
</feature>
<gene>
    <name evidence="2" type="ORF">FM119_10260</name>
</gene>
<dbReference type="AlphaFoldDB" id="A0A1R4JYP9"/>
<evidence type="ECO:0000313" key="2">
    <source>
        <dbReference type="EMBL" id="SJN37136.1"/>
    </source>
</evidence>
<organism evidence="2 3">
    <name type="scientific">Mycetocola reblochoni REB411</name>
    <dbReference type="NCBI Taxonomy" id="1255698"/>
    <lineage>
        <taxon>Bacteria</taxon>
        <taxon>Bacillati</taxon>
        <taxon>Actinomycetota</taxon>
        <taxon>Actinomycetes</taxon>
        <taxon>Micrococcales</taxon>
        <taxon>Microbacteriaceae</taxon>
        <taxon>Mycetocola</taxon>
    </lineage>
</organism>
<sequence length="110" mass="11637">MRYIVIADHAVAPTAPAQARTQAANTHAEKTGADRGGEGAPRLIDGGVLGHAASAARRRGLLDAHRGDTLRATRGEIVELIRSDSGHARSWCRNAPGVEGWIADSVLRRP</sequence>
<dbReference type="EMBL" id="FUKR01000057">
    <property type="protein sequence ID" value="SJN37136.1"/>
    <property type="molecule type" value="Genomic_DNA"/>
</dbReference>
<dbReference type="Proteomes" id="UP000196778">
    <property type="component" value="Unassembled WGS sequence"/>
</dbReference>
<keyword evidence="3" id="KW-1185">Reference proteome</keyword>
<evidence type="ECO:0000313" key="3">
    <source>
        <dbReference type="Proteomes" id="UP000196778"/>
    </source>
</evidence>
<evidence type="ECO:0000256" key="1">
    <source>
        <dbReference type="SAM" id="MobiDB-lite"/>
    </source>
</evidence>
<proteinExistence type="predicted"/>
<dbReference type="OrthoDB" id="1030757at2"/>
<name>A0A1R4JYP9_9MICO</name>